<dbReference type="Proteomes" id="UP000249497">
    <property type="component" value="Unassembled WGS sequence"/>
</dbReference>
<dbReference type="EMBL" id="KZ824822">
    <property type="protein sequence ID" value="RAH78820.1"/>
    <property type="molecule type" value="Genomic_DNA"/>
</dbReference>
<dbReference type="OrthoDB" id="4847299at2759"/>
<evidence type="ECO:0000313" key="2">
    <source>
        <dbReference type="Proteomes" id="UP000249497"/>
    </source>
</evidence>
<sequence>MLSRTSSQQSGVTELPIPDEWKTLLRGLLEKGIKVTVQDVQRVWQLAVGRANQIEGLTSRTLWIETGKAGPGGSGIQHILEQHSKEFSKYEPQRLLELAEVSTSVGLRVGSEGKGTRTRPVFGLFFYGEPVAIAVQVGSNGFIVSMNPVTLAKVVKKNPHHGSVNELVAILQRSHSWPIV</sequence>
<dbReference type="AlphaFoldDB" id="A0A8T8WT09"/>
<reference evidence="1 2" key="1">
    <citation type="submission" date="2018-02" db="EMBL/GenBank/DDBJ databases">
        <title>The genomes of Aspergillus section Nigri reveals drivers in fungal speciation.</title>
        <authorList>
            <consortium name="DOE Joint Genome Institute"/>
            <person name="Vesth T.C."/>
            <person name="Nybo J."/>
            <person name="Theobald S."/>
            <person name="Brandl J."/>
            <person name="Frisvad J.C."/>
            <person name="Nielsen K.F."/>
            <person name="Lyhne E.K."/>
            <person name="Kogle M.E."/>
            <person name="Kuo A."/>
            <person name="Riley R."/>
            <person name="Clum A."/>
            <person name="Nolan M."/>
            <person name="Lipzen A."/>
            <person name="Salamov A."/>
            <person name="Henrissat B."/>
            <person name="Wiebenga A."/>
            <person name="De vries R.P."/>
            <person name="Grigoriev I.V."/>
            <person name="Mortensen U.H."/>
            <person name="Andersen M.R."/>
            <person name="Baker S.E."/>
        </authorList>
    </citation>
    <scope>NUCLEOTIDE SEQUENCE [LARGE SCALE GENOMIC DNA]</scope>
    <source>
        <strain evidence="1 2">CBS 114.51</strain>
    </source>
</reference>
<dbReference type="RefSeq" id="XP_025524714.1">
    <property type="nucleotide sequence ID" value="XM_025673865.1"/>
</dbReference>
<name>A0A8T8WT09_ASPJA</name>
<gene>
    <name evidence="1" type="ORF">BO86DRAFT_402494</name>
</gene>
<evidence type="ECO:0000313" key="1">
    <source>
        <dbReference type="EMBL" id="RAH78820.1"/>
    </source>
</evidence>
<protein>
    <submittedName>
        <fullName evidence="1">Uncharacterized protein</fullName>
    </submittedName>
</protein>
<proteinExistence type="predicted"/>
<organism evidence="1 2">
    <name type="scientific">Aspergillus japonicus CBS 114.51</name>
    <dbReference type="NCBI Taxonomy" id="1448312"/>
    <lineage>
        <taxon>Eukaryota</taxon>
        <taxon>Fungi</taxon>
        <taxon>Dikarya</taxon>
        <taxon>Ascomycota</taxon>
        <taxon>Pezizomycotina</taxon>
        <taxon>Eurotiomycetes</taxon>
        <taxon>Eurotiomycetidae</taxon>
        <taxon>Eurotiales</taxon>
        <taxon>Aspergillaceae</taxon>
        <taxon>Aspergillus</taxon>
        <taxon>Aspergillus subgen. Circumdati</taxon>
    </lineage>
</organism>
<accession>A0A8T8WT09</accession>
<keyword evidence="2" id="KW-1185">Reference proteome</keyword>
<dbReference type="GeneID" id="37177557"/>